<evidence type="ECO:0000313" key="7">
    <source>
        <dbReference type="EMBL" id="KAG2390704.1"/>
    </source>
</evidence>
<evidence type="ECO:0000256" key="3">
    <source>
        <dbReference type="RuleBase" id="RU000641"/>
    </source>
</evidence>
<dbReference type="NCBIfam" id="TIGR00590">
    <property type="entry name" value="pcna"/>
    <property type="match status" value="1"/>
</dbReference>
<dbReference type="GO" id="GO:0006272">
    <property type="term" value="P:leading strand elongation"/>
    <property type="evidence" value="ECO:0007669"/>
    <property type="project" value="TreeGrafter"/>
</dbReference>
<evidence type="ECO:0000313" key="9">
    <source>
        <dbReference type="Proteomes" id="UP000053144"/>
    </source>
</evidence>
<dbReference type="GO" id="GO:0043626">
    <property type="term" value="C:PCNA complex"/>
    <property type="evidence" value="ECO:0007669"/>
    <property type="project" value="TreeGrafter"/>
</dbReference>
<dbReference type="InterPro" id="IPR046938">
    <property type="entry name" value="DNA_clamp_sf"/>
</dbReference>
<dbReference type="PANTHER" id="PTHR11352:SF0">
    <property type="entry name" value="PROLIFERATING CELL NUCLEAR ANTIGEN"/>
    <property type="match status" value="1"/>
</dbReference>
<dbReference type="GO" id="GO:0006275">
    <property type="term" value="P:regulation of DNA replication"/>
    <property type="evidence" value="ECO:0007669"/>
    <property type="project" value="InterPro"/>
</dbReference>
<evidence type="ECO:0000256" key="4">
    <source>
        <dbReference type="RuleBase" id="RU003671"/>
    </source>
</evidence>
<dbReference type="GO" id="GO:0003677">
    <property type="term" value="F:DNA binding"/>
    <property type="evidence" value="ECO:0007669"/>
    <property type="project" value="UniProtKB-KW"/>
</dbReference>
<dbReference type="GO" id="GO:0030337">
    <property type="term" value="F:DNA polymerase processivity factor activity"/>
    <property type="evidence" value="ECO:0007669"/>
    <property type="project" value="InterPro"/>
</dbReference>
<reference evidence="9" key="1">
    <citation type="journal article" date="2015" name="Proc. Natl. Acad. Sci. U.S.A.">
        <title>Genome sequencing of adzuki bean (Vigna angularis) provides insight into high starch and low fat accumulation and domestication.</title>
        <authorList>
            <person name="Yang K."/>
            <person name="Tian Z."/>
            <person name="Chen C."/>
            <person name="Luo L."/>
            <person name="Zhao B."/>
            <person name="Wang Z."/>
            <person name="Yu L."/>
            <person name="Li Y."/>
            <person name="Sun Y."/>
            <person name="Li W."/>
            <person name="Chen Y."/>
            <person name="Li Y."/>
            <person name="Zhang Y."/>
            <person name="Ai D."/>
            <person name="Zhao J."/>
            <person name="Shang C."/>
            <person name="Ma Y."/>
            <person name="Wu B."/>
            <person name="Wang M."/>
            <person name="Gao L."/>
            <person name="Sun D."/>
            <person name="Zhang P."/>
            <person name="Guo F."/>
            <person name="Wang W."/>
            <person name="Li Y."/>
            <person name="Wang J."/>
            <person name="Varshney R.K."/>
            <person name="Wang J."/>
            <person name="Ling H.Q."/>
            <person name="Wan P."/>
        </authorList>
    </citation>
    <scope>NUCLEOTIDE SEQUENCE</scope>
    <source>
        <strain evidence="9">cv. Jingnong 6</strain>
    </source>
</reference>
<evidence type="ECO:0000259" key="6">
    <source>
        <dbReference type="Pfam" id="PF02747"/>
    </source>
</evidence>
<gene>
    <name evidence="7" type="ORF">HKW66_Vig0253580</name>
    <name evidence="8" type="ORF">LR48_Vigan07g001300</name>
</gene>
<comment type="similarity">
    <text evidence="1 4">Belongs to the PCNA family.</text>
</comment>
<dbReference type="CDD" id="cd00577">
    <property type="entry name" value="PCNA"/>
    <property type="match status" value="1"/>
</dbReference>
<dbReference type="InterPro" id="IPR022648">
    <property type="entry name" value="Pr_cel_nuc_antig_N"/>
</dbReference>
<dbReference type="InterPro" id="IPR000730">
    <property type="entry name" value="Pr_cel_nuc_antig"/>
</dbReference>
<keyword evidence="2 4" id="KW-0238">DNA-binding</keyword>
<comment type="function">
    <text evidence="3">This protein is an auxiliary protein of DNA polymerase delta and is involved in the control of eukaryotic DNA replication by increasing the polymerase's processivity during elongation of the leading strand.</text>
</comment>
<dbReference type="GO" id="GO:0019985">
    <property type="term" value="P:translesion synthesis"/>
    <property type="evidence" value="ECO:0007669"/>
    <property type="project" value="TreeGrafter"/>
</dbReference>
<feature type="domain" description="Proliferating cell nuclear antigen PCNA N-terminal" evidence="5">
    <location>
        <begin position="1"/>
        <end position="125"/>
    </location>
</feature>
<feature type="domain" description="Proliferating cell nuclear antigen PCNA C-terminal" evidence="6">
    <location>
        <begin position="141"/>
        <end position="270"/>
    </location>
</feature>
<evidence type="ECO:0000313" key="8">
    <source>
        <dbReference type="EMBL" id="KOM46309.1"/>
    </source>
</evidence>
<reference evidence="8" key="2">
    <citation type="submission" date="2015-02" db="EMBL/GenBank/DDBJ databases">
        <authorList>
            <person name="Chooi Y.-H."/>
        </authorList>
    </citation>
    <scope>NUCLEOTIDE SEQUENCE</scope>
    <source>
        <tissue evidence="8">Seedling</tissue>
    </source>
</reference>
<evidence type="ECO:0000256" key="1">
    <source>
        <dbReference type="ARBA" id="ARBA00010462"/>
    </source>
</evidence>
<dbReference type="STRING" id="3914.A0A0L9UUT5"/>
<evidence type="ECO:0000256" key="2">
    <source>
        <dbReference type="ARBA" id="ARBA00023125"/>
    </source>
</evidence>
<dbReference type="KEGG" id="var:108337715"/>
<sequence length="274" mass="30381">MVRACVLQGSILKKVVEATKDVAAEGANLVFSTVGFSLKATNPSLGAIVAVVLPADAFDSYHGVCTVSMIVDLHCMSRIFHVSSEDDIITVEECPEPEGVSLVFQNPRHDKTSEFRMKEISIDKEWLLHPLHIPEVEHHSILETENLATLKMPSLVFQRICSELADIGDSGSVLVTIKVTEEAIKFKTKGELGTSIVTCSQKFDVQKPEESVVIEMNEPVRVKFSLKLINSVTKAASLSDRVTINFLREMPSVFEYKIAQTGYARFYLHPSKEL</sequence>
<dbReference type="AlphaFoldDB" id="A0A0L9UUT5"/>
<keyword evidence="4" id="KW-0235">DNA replication</keyword>
<dbReference type="PRINTS" id="PR00339">
    <property type="entry name" value="PCNACYCLIN"/>
</dbReference>
<dbReference type="Proteomes" id="UP000053144">
    <property type="component" value="Chromosome 7"/>
</dbReference>
<protein>
    <recommendedName>
        <fullName evidence="3">DNA sliding clamp PCNA</fullName>
    </recommendedName>
</protein>
<dbReference type="InterPro" id="IPR022649">
    <property type="entry name" value="Pr_cel_nuc_antig_C"/>
</dbReference>
<dbReference type="EMBL" id="CM003377">
    <property type="protein sequence ID" value="KOM46309.1"/>
    <property type="molecule type" value="Genomic_DNA"/>
</dbReference>
<dbReference type="Pfam" id="PF00705">
    <property type="entry name" value="PCNA_N"/>
    <property type="match status" value="1"/>
</dbReference>
<dbReference type="SUPFAM" id="SSF55979">
    <property type="entry name" value="DNA clamp"/>
    <property type="match status" value="2"/>
</dbReference>
<dbReference type="Pfam" id="PF02747">
    <property type="entry name" value="PCNA_C"/>
    <property type="match status" value="1"/>
</dbReference>
<dbReference type="GO" id="GO:0070207">
    <property type="term" value="P:protein homotrimerization"/>
    <property type="evidence" value="ECO:0007669"/>
    <property type="project" value="EnsemblPlants"/>
</dbReference>
<reference evidence="7 10" key="3">
    <citation type="submission" date="2020-05" db="EMBL/GenBank/DDBJ databases">
        <title>Vigna angularis (adzuki bean) Var. LongXiaoDou No. 4 denovo assembly.</title>
        <authorList>
            <person name="Xiang H."/>
        </authorList>
    </citation>
    <scope>NUCLEOTIDE SEQUENCE [LARGE SCALE GENOMIC DNA]</scope>
    <source>
        <tissue evidence="7">Leaf</tissue>
    </source>
</reference>
<dbReference type="Gene3D" id="3.70.10.10">
    <property type="match status" value="1"/>
</dbReference>
<organism evidence="8 9">
    <name type="scientific">Phaseolus angularis</name>
    <name type="common">Azuki bean</name>
    <name type="synonym">Vigna angularis</name>
    <dbReference type="NCBI Taxonomy" id="3914"/>
    <lineage>
        <taxon>Eukaryota</taxon>
        <taxon>Viridiplantae</taxon>
        <taxon>Streptophyta</taxon>
        <taxon>Embryophyta</taxon>
        <taxon>Tracheophyta</taxon>
        <taxon>Spermatophyta</taxon>
        <taxon>Magnoliopsida</taxon>
        <taxon>eudicotyledons</taxon>
        <taxon>Gunneridae</taxon>
        <taxon>Pentapetalae</taxon>
        <taxon>rosids</taxon>
        <taxon>fabids</taxon>
        <taxon>Fabales</taxon>
        <taxon>Fabaceae</taxon>
        <taxon>Papilionoideae</taxon>
        <taxon>50 kb inversion clade</taxon>
        <taxon>NPAAA clade</taxon>
        <taxon>indigoferoid/millettioid clade</taxon>
        <taxon>Phaseoleae</taxon>
        <taxon>Vigna</taxon>
    </lineage>
</organism>
<dbReference type="PANTHER" id="PTHR11352">
    <property type="entry name" value="PROLIFERATING CELL NUCLEAR ANTIGEN"/>
    <property type="match status" value="1"/>
</dbReference>
<comment type="subcellular location">
    <subcellularLocation>
        <location evidence="3">Nucleus</location>
    </subcellularLocation>
</comment>
<dbReference type="Proteomes" id="UP000743370">
    <property type="component" value="Unassembled WGS sequence"/>
</dbReference>
<proteinExistence type="inferred from homology"/>
<dbReference type="Gramene" id="KOM46309">
    <property type="protein sequence ID" value="KOM46309"/>
    <property type="gene ID" value="LR48_Vigan07g001300"/>
</dbReference>
<dbReference type="OrthoDB" id="534348at2759"/>
<name>A0A0L9UUT5_PHAAN</name>
<keyword evidence="3" id="KW-0539">Nucleus</keyword>
<dbReference type="GO" id="GO:0006298">
    <property type="term" value="P:mismatch repair"/>
    <property type="evidence" value="ECO:0007669"/>
    <property type="project" value="TreeGrafter"/>
</dbReference>
<evidence type="ECO:0000259" key="5">
    <source>
        <dbReference type="Pfam" id="PF00705"/>
    </source>
</evidence>
<dbReference type="OMA" id="VVFARIC"/>
<dbReference type="EMBL" id="JABFOF010000007">
    <property type="protein sequence ID" value="KAG2390704.1"/>
    <property type="molecule type" value="Genomic_DNA"/>
</dbReference>
<evidence type="ECO:0000313" key="10">
    <source>
        <dbReference type="Proteomes" id="UP000743370"/>
    </source>
</evidence>
<accession>A0A0L9UUT5</accession>